<name>A0A6J5Y1N3_PRUAR</name>
<keyword evidence="2" id="KW-1185">Reference proteome</keyword>
<proteinExistence type="predicted"/>
<dbReference type="AlphaFoldDB" id="A0A6J5Y1N3"/>
<gene>
    <name evidence="1" type="ORF">ORAREDHAP_LOCUS45478</name>
</gene>
<accession>A0A6J5Y1N3</accession>
<dbReference type="Proteomes" id="UP000507245">
    <property type="component" value="Unassembled WGS sequence"/>
</dbReference>
<reference evidence="2" key="1">
    <citation type="journal article" date="2020" name="Genome Biol.">
        <title>Gamete binning: chromosome-level and haplotype-resolved genome assembly enabled by high-throughput single-cell sequencing of gamete genomes.</title>
        <authorList>
            <person name="Campoy J.A."/>
            <person name="Sun H."/>
            <person name="Goel M."/>
            <person name="Jiao W.-B."/>
            <person name="Folz-Donahue K."/>
            <person name="Wang N."/>
            <person name="Rubio M."/>
            <person name="Liu C."/>
            <person name="Kukat C."/>
            <person name="Ruiz D."/>
            <person name="Huettel B."/>
            <person name="Schneeberger K."/>
        </authorList>
    </citation>
    <scope>NUCLEOTIDE SEQUENCE [LARGE SCALE GENOMIC DNA]</scope>
    <source>
        <strain evidence="2">cv. Rojo Pasion</strain>
    </source>
</reference>
<sequence>MERQQPSPNGIQRRYKLNPKEDAIIDARLTEYELNNHQSQFYFTGKIYFQDGKEKDVRFFKFKKSEERLAKKIFSKLPNEMQDDNDLKKKASSEDSDILSFWWGNEIRNLLRTIKHIHSHKLFHMGLNKMENYVVVDDQIKIINIQSSFADFEDIENTRKLRTLRIDDLKALRNMLKEKILLPGVPWIDRDYFFVFFDNVKYEYPTFVNKLASHPFLLTPEERMACFRNILHRSTDESELKGILDGEALQRYRNWNRFEEMSRRFRKVYKCSKYDGECVWDLLKFLKDVDLDLPPEAADTEIMA</sequence>
<evidence type="ECO:0000313" key="2">
    <source>
        <dbReference type="Proteomes" id="UP000507245"/>
    </source>
</evidence>
<evidence type="ECO:0008006" key="3">
    <source>
        <dbReference type="Google" id="ProtNLM"/>
    </source>
</evidence>
<dbReference type="EMBL" id="CAEKKB010000007">
    <property type="protein sequence ID" value="CAB4318422.1"/>
    <property type="molecule type" value="Genomic_DNA"/>
</dbReference>
<protein>
    <recommendedName>
        <fullName evidence="3">Protein kinase domain-containing protein</fullName>
    </recommendedName>
</protein>
<evidence type="ECO:0000313" key="1">
    <source>
        <dbReference type="EMBL" id="CAB4318422.1"/>
    </source>
</evidence>
<dbReference type="OrthoDB" id="10471371at2759"/>
<organism evidence="1 2">
    <name type="scientific">Prunus armeniaca</name>
    <name type="common">Apricot</name>
    <name type="synonym">Armeniaca vulgaris</name>
    <dbReference type="NCBI Taxonomy" id="36596"/>
    <lineage>
        <taxon>Eukaryota</taxon>
        <taxon>Viridiplantae</taxon>
        <taxon>Streptophyta</taxon>
        <taxon>Embryophyta</taxon>
        <taxon>Tracheophyta</taxon>
        <taxon>Spermatophyta</taxon>
        <taxon>Magnoliopsida</taxon>
        <taxon>eudicotyledons</taxon>
        <taxon>Gunneridae</taxon>
        <taxon>Pentapetalae</taxon>
        <taxon>rosids</taxon>
        <taxon>fabids</taxon>
        <taxon>Rosales</taxon>
        <taxon>Rosaceae</taxon>
        <taxon>Amygdaloideae</taxon>
        <taxon>Amygdaleae</taxon>
        <taxon>Prunus</taxon>
    </lineage>
</organism>